<keyword evidence="3" id="KW-1185">Reference proteome</keyword>
<dbReference type="Gene3D" id="1.10.10.10">
    <property type="entry name" value="Winged helix-like DNA-binding domain superfamily/Winged helix DNA-binding domain"/>
    <property type="match status" value="1"/>
</dbReference>
<evidence type="ECO:0000313" key="3">
    <source>
        <dbReference type="Proteomes" id="UP000615026"/>
    </source>
</evidence>
<dbReference type="InterPro" id="IPR005149">
    <property type="entry name" value="Tscrpt_reg_PadR_N"/>
</dbReference>
<dbReference type="RefSeq" id="WP_193993863.1">
    <property type="nucleotide sequence ID" value="NZ_JADEXP010000126.1"/>
</dbReference>
<dbReference type="SUPFAM" id="SSF46785">
    <property type="entry name" value="Winged helix' DNA-binding domain"/>
    <property type="match status" value="1"/>
</dbReference>
<dbReference type="PANTHER" id="PTHR33169">
    <property type="entry name" value="PADR-FAMILY TRANSCRIPTIONAL REGULATOR"/>
    <property type="match status" value="1"/>
</dbReference>
<gene>
    <name evidence="2" type="ORF">IQ260_14735</name>
</gene>
<comment type="caution">
    <text evidence="2">The sequence shown here is derived from an EMBL/GenBank/DDBJ whole genome shotgun (WGS) entry which is preliminary data.</text>
</comment>
<evidence type="ECO:0000313" key="2">
    <source>
        <dbReference type="EMBL" id="MBE9067907.1"/>
    </source>
</evidence>
<dbReference type="InterPro" id="IPR036388">
    <property type="entry name" value="WH-like_DNA-bd_sf"/>
</dbReference>
<organism evidence="2 3">
    <name type="scientific">Leptolyngbya cf. ectocarpi LEGE 11479</name>
    <dbReference type="NCBI Taxonomy" id="1828722"/>
    <lineage>
        <taxon>Bacteria</taxon>
        <taxon>Bacillati</taxon>
        <taxon>Cyanobacteriota</taxon>
        <taxon>Cyanophyceae</taxon>
        <taxon>Leptolyngbyales</taxon>
        <taxon>Leptolyngbyaceae</taxon>
        <taxon>Leptolyngbya group</taxon>
        <taxon>Leptolyngbya</taxon>
    </lineage>
</organism>
<reference evidence="2" key="1">
    <citation type="submission" date="2020-10" db="EMBL/GenBank/DDBJ databases">
        <authorList>
            <person name="Castelo-Branco R."/>
            <person name="Eusebio N."/>
            <person name="Adriana R."/>
            <person name="Vieira A."/>
            <person name="Brugerolle De Fraissinette N."/>
            <person name="Rezende De Castro R."/>
            <person name="Schneider M.P."/>
            <person name="Vasconcelos V."/>
            <person name="Leao P.N."/>
        </authorList>
    </citation>
    <scope>NUCLEOTIDE SEQUENCE</scope>
    <source>
        <strain evidence="2">LEGE 11479</strain>
    </source>
</reference>
<name>A0A928ZUV6_LEPEC</name>
<protein>
    <submittedName>
        <fullName evidence="2">Helix-turn-helix transcriptional regulator</fullName>
    </submittedName>
</protein>
<sequence>MSSKKKGSDDKDQKPVRISAIDEDVLTALLGRELYGLEILDQLNLDRPSELKFGSLYPALNRLEKKGLVSWQWGDEVDESGGARRKYYKVTGLGARSLRAVQEYRISLGQRASQTLVMCGSL</sequence>
<proteinExistence type="predicted"/>
<dbReference type="Pfam" id="PF03551">
    <property type="entry name" value="PadR"/>
    <property type="match status" value="1"/>
</dbReference>
<dbReference type="InterPro" id="IPR036390">
    <property type="entry name" value="WH_DNA-bd_sf"/>
</dbReference>
<dbReference type="EMBL" id="JADEXP010000126">
    <property type="protein sequence ID" value="MBE9067907.1"/>
    <property type="molecule type" value="Genomic_DNA"/>
</dbReference>
<accession>A0A928ZUV6</accession>
<feature type="domain" description="Transcription regulator PadR N-terminal" evidence="1">
    <location>
        <begin position="25"/>
        <end position="99"/>
    </location>
</feature>
<dbReference type="Proteomes" id="UP000615026">
    <property type="component" value="Unassembled WGS sequence"/>
</dbReference>
<evidence type="ECO:0000259" key="1">
    <source>
        <dbReference type="Pfam" id="PF03551"/>
    </source>
</evidence>
<dbReference type="AlphaFoldDB" id="A0A928ZUV6"/>
<dbReference type="InterPro" id="IPR052509">
    <property type="entry name" value="Metal_resp_DNA-bind_regulator"/>
</dbReference>
<dbReference type="PANTHER" id="PTHR33169:SF14">
    <property type="entry name" value="TRANSCRIPTIONAL REGULATOR RV3488"/>
    <property type="match status" value="1"/>
</dbReference>